<name>A0A2W0EXI2_PSEJE</name>
<dbReference type="PANTHER" id="PTHR43452">
    <property type="entry name" value="PYRUVATE DECARBOXYLASE"/>
    <property type="match status" value="1"/>
</dbReference>
<dbReference type="InterPro" id="IPR012000">
    <property type="entry name" value="Thiamin_PyroP_enz_cen_dom"/>
</dbReference>
<evidence type="ECO:0000256" key="10">
    <source>
        <dbReference type="RuleBase" id="RU362132"/>
    </source>
</evidence>
<keyword evidence="8" id="KW-0456">Lyase</keyword>
<dbReference type="SUPFAM" id="SSF52467">
    <property type="entry name" value="DHS-like NAD/FAD-binding domain"/>
    <property type="match status" value="1"/>
</dbReference>
<comment type="caution">
    <text evidence="14">The sequence shown here is derived from an EMBL/GenBank/DDBJ whole genome shotgun (WGS) entry which is preliminary data.</text>
</comment>
<dbReference type="InterPro" id="IPR047214">
    <property type="entry name" value="TPP_PDC_IPDC"/>
</dbReference>
<evidence type="ECO:0000256" key="3">
    <source>
        <dbReference type="ARBA" id="ARBA00007812"/>
    </source>
</evidence>
<comment type="cofactor">
    <cofactor evidence="9">
        <name>Mg(2+)</name>
        <dbReference type="ChEBI" id="CHEBI:18420"/>
    </cofactor>
    <text evidence="9">Binds 1 Mg(2+) per subunit.</text>
</comment>
<evidence type="ECO:0000256" key="2">
    <source>
        <dbReference type="ARBA" id="ARBA00001964"/>
    </source>
</evidence>
<dbReference type="Gene3D" id="3.40.50.970">
    <property type="match status" value="2"/>
</dbReference>
<keyword evidence="6 9" id="KW-0460">Magnesium</keyword>
<dbReference type="GO" id="GO:0000949">
    <property type="term" value="P:aromatic amino acid family catabolic process to alcohol via Ehrlich pathway"/>
    <property type="evidence" value="ECO:0007669"/>
    <property type="project" value="TreeGrafter"/>
</dbReference>
<dbReference type="InterPro" id="IPR012110">
    <property type="entry name" value="PDC/IPDC-like"/>
</dbReference>
<dbReference type="Pfam" id="PF00205">
    <property type="entry name" value="TPP_enzyme_M"/>
    <property type="match status" value="1"/>
</dbReference>
<dbReference type="InterPro" id="IPR047213">
    <property type="entry name" value="TPP_PYR_PDC_IPDC-like"/>
</dbReference>
<protein>
    <submittedName>
        <fullName evidence="14">Indolepyruvate decarboxylase</fullName>
    </submittedName>
</protein>
<gene>
    <name evidence="14" type="ORF">CRX42_14520</name>
</gene>
<keyword evidence="4 9" id="KW-0479">Metal-binding</keyword>
<evidence type="ECO:0000256" key="9">
    <source>
        <dbReference type="PIRSR" id="PIRSR036565-2"/>
    </source>
</evidence>
<evidence type="ECO:0000259" key="13">
    <source>
        <dbReference type="Pfam" id="PF02776"/>
    </source>
</evidence>
<dbReference type="SUPFAM" id="SSF52518">
    <property type="entry name" value="Thiamin diphosphate-binding fold (THDP-binding)"/>
    <property type="match status" value="2"/>
</dbReference>
<dbReference type="RefSeq" id="WP_110660009.1">
    <property type="nucleotide sequence ID" value="NZ_PDLL01000156.1"/>
</dbReference>
<comment type="similarity">
    <text evidence="3 10">Belongs to the TPP enzyme family.</text>
</comment>
<dbReference type="InterPro" id="IPR012001">
    <property type="entry name" value="Thiamin_PyroP_enz_TPP-bd_dom"/>
</dbReference>
<dbReference type="CDD" id="cd07038">
    <property type="entry name" value="TPP_PYR_PDC_IPDC_like"/>
    <property type="match status" value="1"/>
</dbReference>
<keyword evidence="14" id="KW-0670">Pyruvate</keyword>
<evidence type="ECO:0000256" key="5">
    <source>
        <dbReference type="ARBA" id="ARBA00022793"/>
    </source>
</evidence>
<dbReference type="EMBL" id="PDLL01000156">
    <property type="protein sequence ID" value="PYY69821.1"/>
    <property type="molecule type" value="Genomic_DNA"/>
</dbReference>
<dbReference type="Proteomes" id="UP000247437">
    <property type="component" value="Unassembled WGS sequence"/>
</dbReference>
<comment type="cofactor">
    <cofactor evidence="1">
        <name>a metal cation</name>
        <dbReference type="ChEBI" id="CHEBI:25213"/>
    </cofactor>
</comment>
<feature type="domain" description="Thiamine pyrophosphate enzyme N-terminal TPP-binding" evidence="13">
    <location>
        <begin position="6"/>
        <end position="115"/>
    </location>
</feature>
<reference evidence="14 15" key="1">
    <citation type="journal article" date="2018" name="Appl. Microbiol. Biotechnol.">
        <title>Characterization of the caprolactam degradation pathway in Pseudomonas jessenii using mass spectrometry-based proteomics.</title>
        <authorList>
            <person name="Otzen M."/>
            <person name="Palacio C."/>
            <person name="Janssen D.B."/>
        </authorList>
    </citation>
    <scope>NUCLEOTIDE SEQUENCE [LARGE SCALE GENOMIC DNA]</scope>
    <source>
        <strain evidence="14 15">GO3</strain>
    </source>
</reference>
<evidence type="ECO:0000313" key="14">
    <source>
        <dbReference type="EMBL" id="PYY69821.1"/>
    </source>
</evidence>
<feature type="domain" description="Thiamine pyrophosphate enzyme TPP-binding" evidence="12">
    <location>
        <begin position="388"/>
        <end position="525"/>
    </location>
</feature>
<keyword evidence="5" id="KW-0210">Decarboxylase</keyword>
<dbReference type="CDD" id="cd02005">
    <property type="entry name" value="TPP_PDC_IPDC"/>
    <property type="match status" value="1"/>
</dbReference>
<dbReference type="InterPro" id="IPR029035">
    <property type="entry name" value="DHS-like_NAD/FAD-binding_dom"/>
</dbReference>
<dbReference type="OrthoDB" id="9785953at2"/>
<dbReference type="GO" id="GO:0005829">
    <property type="term" value="C:cytosol"/>
    <property type="evidence" value="ECO:0007669"/>
    <property type="project" value="TreeGrafter"/>
</dbReference>
<evidence type="ECO:0000259" key="12">
    <source>
        <dbReference type="Pfam" id="PF02775"/>
    </source>
</evidence>
<dbReference type="PIRSF" id="PIRSF036565">
    <property type="entry name" value="Pyruvt_ip_decrb"/>
    <property type="match status" value="1"/>
</dbReference>
<feature type="binding site" evidence="9">
    <location>
        <position position="461"/>
    </location>
    <ligand>
        <name>Mg(2+)</name>
        <dbReference type="ChEBI" id="CHEBI:18420"/>
    </ligand>
</feature>
<evidence type="ECO:0000256" key="1">
    <source>
        <dbReference type="ARBA" id="ARBA00001920"/>
    </source>
</evidence>
<feature type="binding site" evidence="9">
    <location>
        <position position="463"/>
    </location>
    <ligand>
        <name>Mg(2+)</name>
        <dbReference type="ChEBI" id="CHEBI:18420"/>
    </ligand>
</feature>
<evidence type="ECO:0000259" key="11">
    <source>
        <dbReference type="Pfam" id="PF00205"/>
    </source>
</evidence>
<dbReference type="GO" id="GO:0030976">
    <property type="term" value="F:thiamine pyrophosphate binding"/>
    <property type="evidence" value="ECO:0007669"/>
    <property type="project" value="InterPro"/>
</dbReference>
<comment type="cofactor">
    <cofactor evidence="2">
        <name>thiamine diphosphate</name>
        <dbReference type="ChEBI" id="CHEBI:58937"/>
    </cofactor>
</comment>
<evidence type="ECO:0000256" key="6">
    <source>
        <dbReference type="ARBA" id="ARBA00022842"/>
    </source>
</evidence>
<keyword evidence="7 10" id="KW-0786">Thiamine pyrophosphate</keyword>
<dbReference type="PANTHER" id="PTHR43452:SF30">
    <property type="entry name" value="PYRUVATE DECARBOXYLASE ISOZYME 1-RELATED"/>
    <property type="match status" value="1"/>
</dbReference>
<sequence>MGTPVTVADYLFKRLKQIGIDHIFGVPGDYNLWLLEELYQKSDIEWSSNSNELNAAYAADGYARVKGVSALITTFGVGELSALNGVAGSAAESVPVIHIVGAPPLSEQKSKSLMHHTFGDGDFERFLRIYSEVTVASSMLTVESAVSEIDRVIELVLKHKQPGYLVVPMDVVNQLVSPDDQPTISSEVEAASAATSELRDALGAFFGEPKQISLIAGHLADRFGAKESIRELIEKHNLISASLLMGKGVVDETSENNIGLYVGGASEPEVKEFIEGCDLIVAVGVKFTDAVTGGFTDDLDHSKILDVQASSTRFMGVEYQVGMHEVIQCLSDALDGGQLAPVPSIKAAPAVEFDPGAQLNQKDIWKVVEQSLSDNDTVVADLGTTFFGAASIKLPKEAHFFAQPLWGSIGYSIPAAYGVKKASPNSRVLLIVGDGSALLTAQEIGVIMRDELPITILLINNDGYTIERLICNPERSYHDVPTWDWKLLPALMGKGKIHETHTVSTNKELADLLADRGASSGIRFVEALLPKLDAPALMTKITNSITNKKAG</sequence>
<accession>A0A2W0EXI2</accession>
<evidence type="ECO:0000313" key="15">
    <source>
        <dbReference type="Proteomes" id="UP000247437"/>
    </source>
</evidence>
<dbReference type="InterPro" id="IPR011766">
    <property type="entry name" value="TPP_enzyme_TPP-bd"/>
</dbReference>
<evidence type="ECO:0000256" key="8">
    <source>
        <dbReference type="ARBA" id="ARBA00023239"/>
    </source>
</evidence>
<dbReference type="InterPro" id="IPR029061">
    <property type="entry name" value="THDP-binding"/>
</dbReference>
<dbReference type="AlphaFoldDB" id="A0A2W0EXI2"/>
<feature type="domain" description="Thiamine pyrophosphate enzyme central" evidence="11">
    <location>
        <begin position="210"/>
        <end position="313"/>
    </location>
</feature>
<dbReference type="FunFam" id="3.40.50.970:FF:000024">
    <property type="entry name" value="Pyruvate decarboxylase isozyme"/>
    <property type="match status" value="1"/>
</dbReference>
<dbReference type="FunFam" id="3.40.50.970:FF:000019">
    <property type="entry name" value="Pyruvate decarboxylase isozyme"/>
    <property type="match status" value="1"/>
</dbReference>
<organism evidence="14 15">
    <name type="scientific">Pseudomonas jessenii</name>
    <dbReference type="NCBI Taxonomy" id="77298"/>
    <lineage>
        <taxon>Bacteria</taxon>
        <taxon>Pseudomonadati</taxon>
        <taxon>Pseudomonadota</taxon>
        <taxon>Gammaproteobacteria</taxon>
        <taxon>Pseudomonadales</taxon>
        <taxon>Pseudomonadaceae</taxon>
        <taxon>Pseudomonas</taxon>
    </lineage>
</organism>
<proteinExistence type="inferred from homology"/>
<dbReference type="Pfam" id="PF02776">
    <property type="entry name" value="TPP_enzyme_N"/>
    <property type="match status" value="1"/>
</dbReference>
<evidence type="ECO:0000256" key="7">
    <source>
        <dbReference type="ARBA" id="ARBA00023052"/>
    </source>
</evidence>
<feature type="binding site" evidence="9">
    <location>
        <position position="434"/>
    </location>
    <ligand>
        <name>Mg(2+)</name>
        <dbReference type="ChEBI" id="CHEBI:18420"/>
    </ligand>
</feature>
<dbReference type="Pfam" id="PF02775">
    <property type="entry name" value="TPP_enzyme_C"/>
    <property type="match status" value="1"/>
</dbReference>
<dbReference type="GO" id="GO:0000287">
    <property type="term" value="F:magnesium ion binding"/>
    <property type="evidence" value="ECO:0007669"/>
    <property type="project" value="InterPro"/>
</dbReference>
<dbReference type="Gene3D" id="3.40.50.1220">
    <property type="entry name" value="TPP-binding domain"/>
    <property type="match status" value="1"/>
</dbReference>
<evidence type="ECO:0000256" key="4">
    <source>
        <dbReference type="ARBA" id="ARBA00022723"/>
    </source>
</evidence>
<dbReference type="GO" id="GO:0004737">
    <property type="term" value="F:pyruvate decarboxylase activity"/>
    <property type="evidence" value="ECO:0007669"/>
    <property type="project" value="TreeGrafter"/>
</dbReference>